<evidence type="ECO:0000256" key="1">
    <source>
        <dbReference type="SAM" id="MobiDB-lite"/>
    </source>
</evidence>
<organism evidence="2 3">
    <name type="scientific">Canavalia gladiata</name>
    <name type="common">Sword bean</name>
    <name type="synonym">Dolichos gladiatus</name>
    <dbReference type="NCBI Taxonomy" id="3824"/>
    <lineage>
        <taxon>Eukaryota</taxon>
        <taxon>Viridiplantae</taxon>
        <taxon>Streptophyta</taxon>
        <taxon>Embryophyta</taxon>
        <taxon>Tracheophyta</taxon>
        <taxon>Spermatophyta</taxon>
        <taxon>Magnoliopsida</taxon>
        <taxon>eudicotyledons</taxon>
        <taxon>Gunneridae</taxon>
        <taxon>Pentapetalae</taxon>
        <taxon>rosids</taxon>
        <taxon>fabids</taxon>
        <taxon>Fabales</taxon>
        <taxon>Fabaceae</taxon>
        <taxon>Papilionoideae</taxon>
        <taxon>50 kb inversion clade</taxon>
        <taxon>NPAAA clade</taxon>
        <taxon>indigoferoid/millettioid clade</taxon>
        <taxon>Phaseoleae</taxon>
        <taxon>Canavalia</taxon>
    </lineage>
</organism>
<accession>A0AAN9MZS2</accession>
<evidence type="ECO:0000313" key="2">
    <source>
        <dbReference type="EMBL" id="KAK7361327.1"/>
    </source>
</evidence>
<sequence length="70" mass="7671">MGGGAFAKEKGKRGLELCLGSPRGLRGTPMKKKREKTSRRGTRRARRKGNNVGILKKFGENYQSPVLLAA</sequence>
<proteinExistence type="predicted"/>
<evidence type="ECO:0000313" key="3">
    <source>
        <dbReference type="Proteomes" id="UP001367508"/>
    </source>
</evidence>
<dbReference type="EMBL" id="JAYMYQ010000001">
    <property type="protein sequence ID" value="KAK7361327.1"/>
    <property type="molecule type" value="Genomic_DNA"/>
</dbReference>
<reference evidence="2 3" key="1">
    <citation type="submission" date="2024-01" db="EMBL/GenBank/DDBJ databases">
        <title>The genomes of 5 underutilized Papilionoideae crops provide insights into root nodulation and disease resistanc.</title>
        <authorList>
            <person name="Jiang F."/>
        </authorList>
    </citation>
    <scope>NUCLEOTIDE SEQUENCE [LARGE SCALE GENOMIC DNA]</scope>
    <source>
        <strain evidence="2">LVBAO_FW01</strain>
        <tissue evidence="2">Leaves</tissue>
    </source>
</reference>
<comment type="caution">
    <text evidence="2">The sequence shown here is derived from an EMBL/GenBank/DDBJ whole genome shotgun (WGS) entry which is preliminary data.</text>
</comment>
<dbReference type="AlphaFoldDB" id="A0AAN9MZS2"/>
<protein>
    <submittedName>
        <fullName evidence="2">Uncharacterized protein</fullName>
    </submittedName>
</protein>
<gene>
    <name evidence="2" type="ORF">VNO77_03377</name>
</gene>
<dbReference type="Proteomes" id="UP001367508">
    <property type="component" value="Unassembled WGS sequence"/>
</dbReference>
<name>A0AAN9MZS2_CANGL</name>
<feature type="compositionally biased region" description="Basic residues" evidence="1">
    <location>
        <begin position="29"/>
        <end position="49"/>
    </location>
</feature>
<feature type="region of interest" description="Disordered" evidence="1">
    <location>
        <begin position="1"/>
        <end position="53"/>
    </location>
</feature>
<keyword evidence="3" id="KW-1185">Reference proteome</keyword>